<feature type="region of interest" description="Disordered" evidence="11">
    <location>
        <begin position="1"/>
        <end position="21"/>
    </location>
</feature>
<dbReference type="GO" id="GO:0000228">
    <property type="term" value="C:nuclear chromosome"/>
    <property type="evidence" value="ECO:0007669"/>
    <property type="project" value="TreeGrafter"/>
</dbReference>
<evidence type="ECO:0000313" key="15">
    <source>
        <dbReference type="Proteomes" id="UP000037136"/>
    </source>
</evidence>
<evidence type="ECO:0000256" key="8">
    <source>
        <dbReference type="ARBA" id="ARBA00023125"/>
    </source>
</evidence>
<sequence>MPSHASVHLPRQDSHTDWSSQPLASPGALISRIENLLASMISALSLGEPMSIDLLSRKSLRSLSCLDGQARRQQISFPGKTLAEAQKFTRVLLILQLSHDALVSGGVLTKRQIFYQYQDLFDKQKVVDDLVDDIALTLGVHRHDLNIVASAKGLLSGCLSIRLTDGSTIDTSVGDVGTPIPSLATISAVDCTGLRWILVVEKDATFRSLVSSCFYETSAAGPGLLVTAKGYPDLVTRLFLRRMHQRHAHLPILLLTDLDPDGLNIFRCYRFGTDFVAHDAAAYNPGIRWLGIKTRHVQDAAHQFNQSQRLTPSIVFKTSISSTGCRDPISHLTARDRKLARHMLARITSRCPEEDAEAEQLKLETQTMLMMNVKAEMQWLDDAGDLISWLDEKLVSEVRVRGSLP</sequence>
<keyword evidence="9 10" id="KW-0413">Isomerase</keyword>
<dbReference type="OrthoDB" id="5377392at2759"/>
<dbReference type="InterPro" id="IPR013049">
    <property type="entry name" value="Spo11/TopoVI_A_N"/>
</dbReference>
<dbReference type="PANTHER" id="PTHR10848">
    <property type="entry name" value="MEIOTIC RECOMBINATION PROTEIN SPO11"/>
    <property type="match status" value="1"/>
</dbReference>
<dbReference type="EC" id="5.6.2.2" evidence="4"/>
<feature type="domain" description="Topoisomerase 6 subunit A/Spo11 TOPRIM" evidence="13">
    <location>
        <begin position="197"/>
        <end position="383"/>
    </location>
</feature>
<accession>A0A2A9PUW1</accession>
<evidence type="ECO:0000256" key="11">
    <source>
        <dbReference type="SAM" id="MobiDB-lite"/>
    </source>
</evidence>
<dbReference type="GO" id="GO:0005524">
    <property type="term" value="F:ATP binding"/>
    <property type="evidence" value="ECO:0007669"/>
    <property type="project" value="InterPro"/>
</dbReference>
<keyword evidence="6" id="KW-0460">Magnesium</keyword>
<dbReference type="GO" id="GO:0003918">
    <property type="term" value="F:DNA topoisomerase type II (double strand cut, ATP-hydrolyzing) activity"/>
    <property type="evidence" value="ECO:0007669"/>
    <property type="project" value="UniProtKB-UniRule"/>
</dbReference>
<comment type="caution">
    <text evidence="14">The sequence shown here is derived from an EMBL/GenBank/DDBJ whole genome shotgun (WGS) entry which is preliminary data.</text>
</comment>
<feature type="domain" description="Spo11/DNA topoisomerase VI subunit A N-terminal" evidence="12">
    <location>
        <begin position="86"/>
        <end position="147"/>
    </location>
</feature>
<evidence type="ECO:0000256" key="3">
    <source>
        <dbReference type="ARBA" id="ARBA00006559"/>
    </source>
</evidence>
<dbReference type="Gene3D" id="3.40.1360.10">
    <property type="match status" value="1"/>
</dbReference>
<dbReference type="PROSITE" id="PS52041">
    <property type="entry name" value="TOPO_IIB"/>
    <property type="match status" value="1"/>
</dbReference>
<gene>
    <name evidence="14" type="ORF">XA68_12357</name>
</gene>
<dbReference type="GO" id="GO:0000706">
    <property type="term" value="P:meiotic DNA double-strand break processing"/>
    <property type="evidence" value="ECO:0007669"/>
    <property type="project" value="TreeGrafter"/>
</dbReference>
<evidence type="ECO:0000256" key="10">
    <source>
        <dbReference type="PROSITE-ProRule" id="PRU01385"/>
    </source>
</evidence>
<evidence type="ECO:0000256" key="6">
    <source>
        <dbReference type="ARBA" id="ARBA00022842"/>
    </source>
</evidence>
<dbReference type="GO" id="GO:0003677">
    <property type="term" value="F:DNA binding"/>
    <property type="evidence" value="ECO:0007669"/>
    <property type="project" value="UniProtKB-UniRule"/>
</dbReference>
<proteinExistence type="inferred from homology"/>
<evidence type="ECO:0000256" key="4">
    <source>
        <dbReference type="ARBA" id="ARBA00012895"/>
    </source>
</evidence>
<dbReference type="Proteomes" id="UP000037136">
    <property type="component" value="Unassembled WGS sequence"/>
</dbReference>
<keyword evidence="7 10" id="KW-0799">Topoisomerase</keyword>
<dbReference type="GO" id="GO:0046872">
    <property type="term" value="F:metal ion binding"/>
    <property type="evidence" value="ECO:0007669"/>
    <property type="project" value="UniProtKB-KW"/>
</dbReference>
<dbReference type="Pfam" id="PF04406">
    <property type="entry name" value="TP6A_N"/>
    <property type="match status" value="1"/>
</dbReference>
<evidence type="ECO:0000256" key="9">
    <source>
        <dbReference type="ARBA" id="ARBA00023235"/>
    </source>
</evidence>
<dbReference type="Pfam" id="PF21180">
    <property type="entry name" value="TOP6A-Spo11_Toprim"/>
    <property type="match status" value="1"/>
</dbReference>
<dbReference type="Gene3D" id="1.10.10.10">
    <property type="entry name" value="Winged helix-like DNA-binding domain superfamily/Winged helix DNA-binding domain"/>
    <property type="match status" value="1"/>
</dbReference>
<organism evidence="14 15">
    <name type="scientific">Ophiocordyceps unilateralis</name>
    <name type="common">Zombie-ant fungus</name>
    <name type="synonym">Torrubia unilateralis</name>
    <dbReference type="NCBI Taxonomy" id="268505"/>
    <lineage>
        <taxon>Eukaryota</taxon>
        <taxon>Fungi</taxon>
        <taxon>Dikarya</taxon>
        <taxon>Ascomycota</taxon>
        <taxon>Pezizomycotina</taxon>
        <taxon>Sordariomycetes</taxon>
        <taxon>Hypocreomycetidae</taxon>
        <taxon>Hypocreales</taxon>
        <taxon>Ophiocordycipitaceae</taxon>
        <taxon>Ophiocordyceps</taxon>
    </lineage>
</organism>
<keyword evidence="8 10" id="KW-0238">DNA-binding</keyword>
<reference evidence="14 15" key="2">
    <citation type="journal article" date="2017" name="Sci. Rep.">
        <title>Ant-infecting Ophiocordyceps genomes reveal a high diversity of potential behavioral manipulation genes and a possible major role for enterotoxins.</title>
        <authorList>
            <person name="de Bekker C."/>
            <person name="Ohm R.A."/>
            <person name="Evans H.C."/>
            <person name="Brachmann A."/>
            <person name="Hughes D.P."/>
        </authorList>
    </citation>
    <scope>NUCLEOTIDE SEQUENCE [LARGE SCALE GENOMIC DNA]</scope>
    <source>
        <strain evidence="14 15">SC16a</strain>
    </source>
</reference>
<dbReference type="InterPro" id="IPR002815">
    <property type="entry name" value="Spo11/TopoVI_A"/>
</dbReference>
<evidence type="ECO:0000256" key="1">
    <source>
        <dbReference type="ARBA" id="ARBA00000185"/>
    </source>
</evidence>
<dbReference type="STRING" id="268505.A0A2A9PUW1"/>
<evidence type="ECO:0000256" key="2">
    <source>
        <dbReference type="ARBA" id="ARBA00001946"/>
    </source>
</evidence>
<evidence type="ECO:0000256" key="7">
    <source>
        <dbReference type="ARBA" id="ARBA00023029"/>
    </source>
</evidence>
<dbReference type="PRINTS" id="PR01550">
    <property type="entry name" value="TOP6AFAMILY"/>
</dbReference>
<dbReference type="GO" id="GO:0042138">
    <property type="term" value="P:meiotic DNA double-strand break formation"/>
    <property type="evidence" value="ECO:0007669"/>
    <property type="project" value="TreeGrafter"/>
</dbReference>
<protein>
    <recommendedName>
        <fullName evidence="4">DNA topoisomerase (ATP-hydrolyzing)</fullName>
        <ecNumber evidence="4">5.6.2.2</ecNumber>
    </recommendedName>
</protein>
<dbReference type="InterPro" id="IPR034136">
    <property type="entry name" value="TOPRIM_Topo6A/Spo11"/>
</dbReference>
<keyword evidence="15" id="KW-1185">Reference proteome</keyword>
<comment type="catalytic activity">
    <reaction evidence="1 10">
        <text>ATP-dependent breakage, passage and rejoining of double-stranded DNA.</text>
        <dbReference type="EC" id="5.6.2.2"/>
    </reaction>
</comment>
<evidence type="ECO:0000256" key="5">
    <source>
        <dbReference type="ARBA" id="ARBA00022723"/>
    </source>
</evidence>
<comment type="similarity">
    <text evidence="3 10">Belongs to the TOP6A family.</text>
</comment>
<dbReference type="InterPro" id="IPR036388">
    <property type="entry name" value="WH-like_DNA-bd_sf"/>
</dbReference>
<dbReference type="InterPro" id="IPR036078">
    <property type="entry name" value="Spo11/TopoVI_A_sf"/>
</dbReference>
<reference evidence="14 15" key="1">
    <citation type="journal article" date="2015" name="BMC Genomics">
        <title>Gene expression during zombie ant biting behavior reflects the complexity underlying fungal parasitic behavioral manipulation.</title>
        <authorList>
            <person name="de Bekker C."/>
            <person name="Ohm R.A."/>
            <person name="Loreto R.G."/>
            <person name="Sebastian A."/>
            <person name="Albert I."/>
            <person name="Merrow M."/>
            <person name="Brachmann A."/>
            <person name="Hughes D.P."/>
        </authorList>
    </citation>
    <scope>NUCLEOTIDE SEQUENCE [LARGE SCALE GENOMIC DNA]</scope>
    <source>
        <strain evidence="14 15">SC16a</strain>
    </source>
</reference>
<keyword evidence="5" id="KW-0479">Metal-binding</keyword>
<comment type="cofactor">
    <cofactor evidence="2">
        <name>Mg(2+)</name>
        <dbReference type="ChEBI" id="CHEBI:18420"/>
    </cofactor>
</comment>
<dbReference type="GO" id="GO:0007131">
    <property type="term" value="P:reciprocal meiotic recombination"/>
    <property type="evidence" value="ECO:0007669"/>
    <property type="project" value="TreeGrafter"/>
</dbReference>
<evidence type="ECO:0000259" key="12">
    <source>
        <dbReference type="Pfam" id="PF04406"/>
    </source>
</evidence>
<dbReference type="EMBL" id="LAZP02000002">
    <property type="protein sequence ID" value="PFH63393.1"/>
    <property type="molecule type" value="Genomic_DNA"/>
</dbReference>
<evidence type="ECO:0000259" key="13">
    <source>
        <dbReference type="Pfam" id="PF21180"/>
    </source>
</evidence>
<dbReference type="CDD" id="cd00223">
    <property type="entry name" value="TOPRIM_TopoIIB_SPO"/>
    <property type="match status" value="1"/>
</dbReference>
<dbReference type="AlphaFoldDB" id="A0A2A9PUW1"/>
<feature type="active site" description="O-(5'-phospho-DNA)-tyrosine intermediate" evidence="10">
    <location>
        <position position="115"/>
    </location>
</feature>
<name>A0A2A9PUW1_OPHUN</name>
<evidence type="ECO:0000313" key="14">
    <source>
        <dbReference type="EMBL" id="PFH63393.1"/>
    </source>
</evidence>
<dbReference type="PANTHER" id="PTHR10848:SF0">
    <property type="entry name" value="MEIOTIC RECOMBINATION PROTEIN SPO11"/>
    <property type="match status" value="1"/>
</dbReference>
<dbReference type="SUPFAM" id="SSF56726">
    <property type="entry name" value="DNA topoisomerase IV, alpha subunit"/>
    <property type="match status" value="1"/>
</dbReference>